<dbReference type="NCBIfam" id="TIGR00350">
    <property type="entry name" value="lytR_cpsA_psr"/>
    <property type="match status" value="1"/>
</dbReference>
<evidence type="ECO:0000256" key="2">
    <source>
        <dbReference type="SAM" id="MobiDB-lite"/>
    </source>
</evidence>
<feature type="transmembrane region" description="Helical" evidence="3">
    <location>
        <begin position="12"/>
        <end position="36"/>
    </location>
</feature>
<dbReference type="Gene3D" id="3.30.70.2390">
    <property type="match status" value="1"/>
</dbReference>
<dbReference type="Pfam" id="PF03816">
    <property type="entry name" value="LytR_cpsA_psr"/>
    <property type="match status" value="1"/>
</dbReference>
<dbReference type="InterPro" id="IPR027381">
    <property type="entry name" value="LytR/CpsA/Psr_C"/>
</dbReference>
<sequence length="500" mass="52395">MEQGSTGRWAWLVGKVALGVTALLVFGATGYAWVYYAEFTEGLTRSQALGSGTPRSTDGATNILIMGLDSRLDQNGNPLPQAVYDQLHAGDSSNGGYNTNVLMVLHVPEDGSRATLVSVPRDDYVALPGSPAGQAKGKIKQGYGLAKYAREQQLAAQGVTDRKTLEAQGREAGRKQTVDSVRAFLGGIPIDHFVEVTLVGFYDLAQALGSITVCLQGPTQDSYSGARFVKGQQQLDAGQALAFVRQRRDYVHPELNFTDLDRERRQQAFLASASHQLKSAGTFADPGKLAGLVQAAKKNIVIDEGLDLMDFVQRSQGLTGGGITFTTLPIKGFGRINGEDVNLVDLALVRATVRELIGDRKPAPTTLPPAIVDVVNAAGIEGVAGQVQNGLVGKGMTKGSTHTHPHQLGESALYYGKGADEAARAVADLLGLSAELDPDTTANHVRVVAGTDFTLPAVLTPTTSAAPTTSRPAAAAAPAPATAPSGPMEAMQGGDVPCVK</sequence>
<evidence type="ECO:0000256" key="1">
    <source>
        <dbReference type="ARBA" id="ARBA00006068"/>
    </source>
</evidence>
<comment type="caution">
    <text evidence="6">The sequence shown here is derived from an EMBL/GenBank/DDBJ whole genome shotgun (WGS) entry which is preliminary data.</text>
</comment>
<dbReference type="EMBL" id="JACJID010000004">
    <property type="protein sequence ID" value="MBA8928306.1"/>
    <property type="molecule type" value="Genomic_DNA"/>
</dbReference>
<dbReference type="InterPro" id="IPR004474">
    <property type="entry name" value="LytR_CpsA_psr"/>
</dbReference>
<gene>
    <name evidence="6" type="ORF">BC739_005523</name>
</gene>
<dbReference type="Proteomes" id="UP000517916">
    <property type="component" value="Unassembled WGS sequence"/>
</dbReference>
<dbReference type="Pfam" id="PF13399">
    <property type="entry name" value="LytR_C"/>
    <property type="match status" value="1"/>
</dbReference>
<evidence type="ECO:0000313" key="7">
    <source>
        <dbReference type="Proteomes" id="UP000517916"/>
    </source>
</evidence>
<dbReference type="RefSeq" id="WP_182838831.1">
    <property type="nucleotide sequence ID" value="NZ_BAAABQ010000073.1"/>
</dbReference>
<name>A0ABR6BN41_9PSEU</name>
<dbReference type="InterPro" id="IPR050922">
    <property type="entry name" value="LytR/CpsA/Psr_CW_biosynth"/>
</dbReference>
<evidence type="ECO:0000259" key="4">
    <source>
        <dbReference type="Pfam" id="PF03816"/>
    </source>
</evidence>
<accession>A0ABR6BN41</accession>
<dbReference type="PANTHER" id="PTHR33392:SF6">
    <property type="entry name" value="POLYISOPRENYL-TEICHOIC ACID--PEPTIDOGLYCAN TEICHOIC ACID TRANSFERASE TAGU"/>
    <property type="match status" value="1"/>
</dbReference>
<organism evidence="6 7">
    <name type="scientific">Kutzneria viridogrisea</name>
    <dbReference type="NCBI Taxonomy" id="47990"/>
    <lineage>
        <taxon>Bacteria</taxon>
        <taxon>Bacillati</taxon>
        <taxon>Actinomycetota</taxon>
        <taxon>Actinomycetes</taxon>
        <taxon>Pseudonocardiales</taxon>
        <taxon>Pseudonocardiaceae</taxon>
        <taxon>Kutzneria</taxon>
    </lineage>
</organism>
<evidence type="ECO:0000313" key="6">
    <source>
        <dbReference type="EMBL" id="MBA8928306.1"/>
    </source>
</evidence>
<keyword evidence="3" id="KW-0812">Transmembrane</keyword>
<feature type="compositionally biased region" description="Low complexity" evidence="2">
    <location>
        <begin position="463"/>
        <end position="484"/>
    </location>
</feature>
<reference evidence="6 7" key="1">
    <citation type="submission" date="2020-08" db="EMBL/GenBank/DDBJ databases">
        <title>Genomic Encyclopedia of Archaeal and Bacterial Type Strains, Phase II (KMG-II): from individual species to whole genera.</title>
        <authorList>
            <person name="Goeker M."/>
        </authorList>
    </citation>
    <scope>NUCLEOTIDE SEQUENCE [LARGE SCALE GENOMIC DNA]</scope>
    <source>
        <strain evidence="6 7">DSM 43850</strain>
    </source>
</reference>
<feature type="domain" description="Cell envelope-related transcriptional attenuator" evidence="4">
    <location>
        <begin position="98"/>
        <end position="278"/>
    </location>
</feature>
<comment type="similarity">
    <text evidence="1">Belongs to the LytR/CpsA/Psr (LCP) family.</text>
</comment>
<evidence type="ECO:0000259" key="5">
    <source>
        <dbReference type="Pfam" id="PF13399"/>
    </source>
</evidence>
<feature type="region of interest" description="Disordered" evidence="2">
    <location>
        <begin position="463"/>
        <end position="500"/>
    </location>
</feature>
<keyword evidence="3" id="KW-1133">Transmembrane helix</keyword>
<dbReference type="Gene3D" id="3.40.630.190">
    <property type="entry name" value="LCP protein"/>
    <property type="match status" value="1"/>
</dbReference>
<dbReference type="PANTHER" id="PTHR33392">
    <property type="entry name" value="POLYISOPRENYL-TEICHOIC ACID--PEPTIDOGLYCAN TEICHOIC ACID TRANSFERASE TAGU"/>
    <property type="match status" value="1"/>
</dbReference>
<keyword evidence="7" id="KW-1185">Reference proteome</keyword>
<keyword evidence="3" id="KW-0472">Membrane</keyword>
<evidence type="ECO:0000256" key="3">
    <source>
        <dbReference type="SAM" id="Phobius"/>
    </source>
</evidence>
<proteinExistence type="inferred from homology"/>
<protein>
    <submittedName>
        <fullName evidence="6">LCP family protein required for cell wall assembly</fullName>
    </submittedName>
</protein>
<feature type="domain" description="LytR/CpsA/Psr regulator C-terminal" evidence="5">
    <location>
        <begin position="372"/>
        <end position="453"/>
    </location>
</feature>